<gene>
    <name evidence="7" type="ORF">QCA50_000979</name>
</gene>
<keyword evidence="2" id="KW-0479">Metal-binding</keyword>
<evidence type="ECO:0000256" key="3">
    <source>
        <dbReference type="ARBA" id="ARBA00022964"/>
    </source>
</evidence>
<dbReference type="AlphaFoldDB" id="A0AAW0H0C7"/>
<dbReference type="EMBL" id="JASBNA010000001">
    <property type="protein sequence ID" value="KAK7696325.1"/>
    <property type="molecule type" value="Genomic_DNA"/>
</dbReference>
<keyword evidence="5" id="KW-0408">Iron</keyword>
<evidence type="ECO:0000313" key="7">
    <source>
        <dbReference type="EMBL" id="KAK7696325.1"/>
    </source>
</evidence>
<evidence type="ECO:0000256" key="4">
    <source>
        <dbReference type="ARBA" id="ARBA00023002"/>
    </source>
</evidence>
<proteinExistence type="predicted"/>
<protein>
    <recommendedName>
        <fullName evidence="6">2OGFeDO JBP1/TET oxygenase domain-containing protein</fullName>
    </recommendedName>
</protein>
<dbReference type="Gene3D" id="3.60.130.30">
    <property type="match status" value="1"/>
</dbReference>
<feature type="domain" description="2OGFeDO JBP1/TET oxygenase" evidence="6">
    <location>
        <begin position="152"/>
        <end position="261"/>
    </location>
</feature>
<reference evidence="7 8" key="1">
    <citation type="submission" date="2022-09" db="EMBL/GenBank/DDBJ databases">
        <authorList>
            <person name="Palmer J.M."/>
        </authorList>
    </citation>
    <scope>NUCLEOTIDE SEQUENCE [LARGE SCALE GENOMIC DNA]</scope>
    <source>
        <strain evidence="7 8">DSM 7382</strain>
    </source>
</reference>
<dbReference type="Proteomes" id="UP001385951">
    <property type="component" value="Unassembled WGS sequence"/>
</dbReference>
<keyword evidence="8" id="KW-1185">Reference proteome</keyword>
<evidence type="ECO:0000256" key="5">
    <source>
        <dbReference type="ARBA" id="ARBA00023004"/>
    </source>
</evidence>
<keyword evidence="4" id="KW-0560">Oxidoreductase</keyword>
<comment type="caution">
    <text evidence="7">The sequence shown here is derived from an EMBL/GenBank/DDBJ whole genome shotgun (WGS) entry which is preliminary data.</text>
</comment>
<dbReference type="InterPro" id="IPR024779">
    <property type="entry name" value="2OGFeDO_JBP1/TET_oxygenase_dom"/>
</dbReference>
<dbReference type="Pfam" id="PF12851">
    <property type="entry name" value="Tet_JBP"/>
    <property type="match status" value="1"/>
</dbReference>
<name>A0AAW0H0C7_9APHY</name>
<keyword evidence="3" id="KW-0223">Dioxygenase</keyword>
<sequence>MSWDVEKYVIECEKAGLRSGMSKGEDDILANFPPYDSEPRAITSPRTIVDCNGRIMAWVLPNVLPKRIQRAMGKSTSKLGAALHRKMSEKRGHTWRCNPQWFGEHMPRGVMDVSPAWFMVGWKGKLEGIRTSPFLATDQGQEWMRDSADAGAIISGMLRVMHPDQYRMAWEVMNRLRAVRPMEAMWCWPTVFNAVTIVANRQCPLHRDAEGMYRCYDILASVGEYESAPLYLSSLGIQIPNGPGTVVGFSGKALRHGVADAMGSHICHAYYVCESLREFLGVRPTAWMSQEMYRKWVGDTFQSQWFGMARDPFDL</sequence>
<evidence type="ECO:0000259" key="6">
    <source>
        <dbReference type="Pfam" id="PF12851"/>
    </source>
</evidence>
<evidence type="ECO:0000256" key="1">
    <source>
        <dbReference type="ARBA" id="ARBA00001954"/>
    </source>
</evidence>
<organism evidence="7 8">
    <name type="scientific">Cerrena zonata</name>
    <dbReference type="NCBI Taxonomy" id="2478898"/>
    <lineage>
        <taxon>Eukaryota</taxon>
        <taxon>Fungi</taxon>
        <taxon>Dikarya</taxon>
        <taxon>Basidiomycota</taxon>
        <taxon>Agaricomycotina</taxon>
        <taxon>Agaricomycetes</taxon>
        <taxon>Polyporales</taxon>
        <taxon>Cerrenaceae</taxon>
        <taxon>Cerrena</taxon>
    </lineage>
</organism>
<accession>A0AAW0H0C7</accession>
<evidence type="ECO:0000256" key="2">
    <source>
        <dbReference type="ARBA" id="ARBA00022723"/>
    </source>
</evidence>
<comment type="cofactor">
    <cofactor evidence="1">
        <name>Fe(2+)</name>
        <dbReference type="ChEBI" id="CHEBI:29033"/>
    </cofactor>
</comment>
<dbReference type="GO" id="GO:0051213">
    <property type="term" value="F:dioxygenase activity"/>
    <property type="evidence" value="ECO:0007669"/>
    <property type="project" value="UniProtKB-KW"/>
</dbReference>
<dbReference type="GO" id="GO:0046872">
    <property type="term" value="F:metal ion binding"/>
    <property type="evidence" value="ECO:0007669"/>
    <property type="project" value="UniProtKB-KW"/>
</dbReference>
<evidence type="ECO:0000313" key="8">
    <source>
        <dbReference type="Proteomes" id="UP001385951"/>
    </source>
</evidence>